<protein>
    <submittedName>
        <fullName evidence="1">Uncharacterized protein</fullName>
    </submittedName>
</protein>
<sequence length="914" mass="104324">MLEKDKPLLQWIPERAAFLDEFIRLDGRGDYSNQLYCCVVGQLALYRCEDCFSLKLRCQKCIVLQHAQNPLHRIEEWNGRYFERITLKGLGLRVQLGHDIGEVCLWPKAAAGDDFVVIDCHGIHEISLDFCGCPLGLTRATQLLRSRWYPATVREPGTAATFAVLEQFHLLSFESKASSFEFYHSIARRTDNTGLTPLRDRYQALMRMVREWRHLKSLKRTGRGHDPQGIEATKAGQCTVICPACPQPGINAPGEWEDVPDEKQWLYTKYIAVDANFRLRRDDVSSETADPSLSQGWGCFVEETGFKAHIANCAHIPQEKSTCSSHKAVDMADSRSPRGLAATGVGAVDCARHNFKLPNGVGDLQKGERYCNMDYLVFSALSGFTGKSLFISYDIACQWHKHLWERMLVLPPRLHFDRTEKKINFLVPKFHLPAHVEACQTAYSFNLINGGGRTDGEAIERGWSNINPVASSTKAMGPGNRRDTLDDHFNDWNWKKIVGLGSILLRKMKEAVSERREHCTALVELEETLDISNLLQYRAEMKAWEADRSKLNPFRSRVNEPTKSTIKLNLAQEETLELERGNNVSLHTDVSPSILISSGLDLEDLQRRLSTDLAALGPHSTDIQRTKVQQGLNSLQRKIDLWASVQLLYMPIVAVHRAKAASTSLAKVEPQKFKLWLPSELAPTDVCDVRLRDYEWRLRYAQAHDALNQTRQFLRLRSHLYNFKDRNVRGQRPNTRANTVIDNVDAKVMVCAKRYQNARIALQTLSKVLGKVGWETVLKDLTKDDLKAMRDLFDDETEGRKKLSWIWRTPASANRQVAVQRSVRMEWCRARARAMRWSEEVDLLQEEMRRVLQYFAWHATWWEEQGHSRSDGDSELLEGRSAYAARQADLRRSLSGLFGAMWDVVPALLVESSM</sequence>
<comment type="caution">
    <text evidence="1">The sequence shown here is derived from an EMBL/GenBank/DDBJ whole genome shotgun (WGS) entry which is preliminary data.</text>
</comment>
<gene>
    <name evidence="1" type="ORF">BJ138DRAFT_1017003</name>
</gene>
<keyword evidence="2" id="KW-1185">Reference proteome</keyword>
<name>A0ACB7ZYT7_9AGAM</name>
<reference evidence="1" key="1">
    <citation type="journal article" date="2021" name="New Phytol.">
        <title>Evolutionary innovations through gain and loss of genes in the ectomycorrhizal Boletales.</title>
        <authorList>
            <person name="Wu G."/>
            <person name="Miyauchi S."/>
            <person name="Morin E."/>
            <person name="Kuo A."/>
            <person name="Drula E."/>
            <person name="Varga T."/>
            <person name="Kohler A."/>
            <person name="Feng B."/>
            <person name="Cao Y."/>
            <person name="Lipzen A."/>
            <person name="Daum C."/>
            <person name="Hundley H."/>
            <person name="Pangilinan J."/>
            <person name="Johnson J."/>
            <person name="Barry K."/>
            <person name="LaButti K."/>
            <person name="Ng V."/>
            <person name="Ahrendt S."/>
            <person name="Min B."/>
            <person name="Choi I.G."/>
            <person name="Park H."/>
            <person name="Plett J.M."/>
            <person name="Magnuson J."/>
            <person name="Spatafora J.W."/>
            <person name="Nagy L.G."/>
            <person name="Henrissat B."/>
            <person name="Grigoriev I.V."/>
            <person name="Yang Z.L."/>
            <person name="Xu J."/>
            <person name="Martin F.M."/>
        </authorList>
    </citation>
    <scope>NUCLEOTIDE SEQUENCE</scope>
    <source>
        <strain evidence="1">ATCC 28755</strain>
    </source>
</reference>
<evidence type="ECO:0000313" key="2">
    <source>
        <dbReference type="Proteomes" id="UP000790377"/>
    </source>
</evidence>
<organism evidence="1 2">
    <name type="scientific">Hygrophoropsis aurantiaca</name>
    <dbReference type="NCBI Taxonomy" id="72124"/>
    <lineage>
        <taxon>Eukaryota</taxon>
        <taxon>Fungi</taxon>
        <taxon>Dikarya</taxon>
        <taxon>Basidiomycota</taxon>
        <taxon>Agaricomycotina</taxon>
        <taxon>Agaricomycetes</taxon>
        <taxon>Agaricomycetidae</taxon>
        <taxon>Boletales</taxon>
        <taxon>Coniophorineae</taxon>
        <taxon>Hygrophoropsidaceae</taxon>
        <taxon>Hygrophoropsis</taxon>
    </lineage>
</organism>
<proteinExistence type="predicted"/>
<dbReference type="EMBL" id="MU268098">
    <property type="protein sequence ID" value="KAH7905933.1"/>
    <property type="molecule type" value="Genomic_DNA"/>
</dbReference>
<evidence type="ECO:0000313" key="1">
    <source>
        <dbReference type="EMBL" id="KAH7905933.1"/>
    </source>
</evidence>
<dbReference type="Proteomes" id="UP000790377">
    <property type="component" value="Unassembled WGS sequence"/>
</dbReference>
<accession>A0ACB7ZYT7</accession>